<protein>
    <recommendedName>
        <fullName evidence="2">DNA-directed DNA polymerase</fullName>
        <ecNumber evidence="2">2.7.7.7</ecNumber>
    </recommendedName>
</protein>
<comment type="similarity">
    <text evidence="1">Belongs to the DNA polymerase type-B family.</text>
</comment>
<dbReference type="Gene3D" id="1.10.287.690">
    <property type="entry name" value="Helix hairpin bin"/>
    <property type="match status" value="1"/>
</dbReference>
<dbReference type="InterPro" id="IPR036397">
    <property type="entry name" value="RNaseH_sf"/>
</dbReference>
<keyword evidence="4" id="KW-0548">Nucleotidyltransferase</keyword>
<evidence type="ECO:0000256" key="1">
    <source>
        <dbReference type="ARBA" id="ARBA00005755"/>
    </source>
</evidence>
<dbReference type="GO" id="GO:0003677">
    <property type="term" value="F:DNA binding"/>
    <property type="evidence" value="ECO:0007669"/>
    <property type="project" value="UniProtKB-KW"/>
</dbReference>
<dbReference type="Gene3D" id="3.30.420.10">
    <property type="entry name" value="Ribonuclease H-like superfamily/Ribonuclease H"/>
    <property type="match status" value="1"/>
</dbReference>
<dbReference type="InterPro" id="IPR006134">
    <property type="entry name" value="DNA-dir_DNA_pol_B_multi_dom"/>
</dbReference>
<dbReference type="Pfam" id="PF00136">
    <property type="entry name" value="DNA_pol_B"/>
    <property type="match status" value="1"/>
</dbReference>
<dbReference type="InterPro" id="IPR023211">
    <property type="entry name" value="DNA_pol_palm_dom_sf"/>
</dbReference>
<evidence type="ECO:0000256" key="6">
    <source>
        <dbReference type="ARBA" id="ARBA00023125"/>
    </source>
</evidence>
<dbReference type="SMART" id="SM00486">
    <property type="entry name" value="POLBc"/>
    <property type="match status" value="1"/>
</dbReference>
<dbReference type="InterPro" id="IPR006133">
    <property type="entry name" value="DNA-dir_DNA_pol_B_exonuc"/>
</dbReference>
<evidence type="ECO:0000256" key="7">
    <source>
        <dbReference type="ARBA" id="ARBA00049244"/>
    </source>
</evidence>
<dbReference type="InterPro" id="IPR043502">
    <property type="entry name" value="DNA/RNA_pol_sf"/>
</dbReference>
<gene>
    <name evidence="10" type="ORF">LCGC14_0546620</name>
</gene>
<feature type="domain" description="DNA-directed DNA polymerase family B multifunctional" evidence="8">
    <location>
        <begin position="407"/>
        <end position="646"/>
    </location>
</feature>
<dbReference type="InterPro" id="IPR012337">
    <property type="entry name" value="RNaseH-like_sf"/>
</dbReference>
<dbReference type="Pfam" id="PF03104">
    <property type="entry name" value="DNA_pol_B_exo1"/>
    <property type="match status" value="1"/>
</dbReference>
<dbReference type="EC" id="2.7.7.7" evidence="2"/>
<comment type="caution">
    <text evidence="10">The sequence shown here is derived from an EMBL/GenBank/DDBJ whole genome shotgun (WGS) entry which is preliminary data.</text>
</comment>
<dbReference type="SUPFAM" id="SSF56672">
    <property type="entry name" value="DNA/RNA polymerases"/>
    <property type="match status" value="1"/>
</dbReference>
<dbReference type="AlphaFoldDB" id="A0A0F9S9P3"/>
<reference evidence="10" key="1">
    <citation type="journal article" date="2015" name="Nature">
        <title>Complex archaea that bridge the gap between prokaryotes and eukaryotes.</title>
        <authorList>
            <person name="Spang A."/>
            <person name="Saw J.H."/>
            <person name="Jorgensen S.L."/>
            <person name="Zaremba-Niedzwiedzka K."/>
            <person name="Martijn J."/>
            <person name="Lind A.E."/>
            <person name="van Eijk R."/>
            <person name="Schleper C."/>
            <person name="Guy L."/>
            <person name="Ettema T.J."/>
        </authorList>
    </citation>
    <scope>NUCLEOTIDE SEQUENCE</scope>
</reference>
<dbReference type="PANTHER" id="PTHR10322:SF23">
    <property type="entry name" value="DNA POLYMERASE DELTA CATALYTIC SUBUNIT"/>
    <property type="match status" value="1"/>
</dbReference>
<dbReference type="GO" id="GO:0003887">
    <property type="term" value="F:DNA-directed DNA polymerase activity"/>
    <property type="evidence" value="ECO:0007669"/>
    <property type="project" value="UniProtKB-KW"/>
</dbReference>
<keyword evidence="6" id="KW-0238">DNA-binding</keyword>
<dbReference type="InterPro" id="IPR050240">
    <property type="entry name" value="DNA_pol_type-B"/>
</dbReference>
<comment type="catalytic activity">
    <reaction evidence="7">
        <text>DNA(n) + a 2'-deoxyribonucleoside 5'-triphosphate = DNA(n+1) + diphosphate</text>
        <dbReference type="Rhea" id="RHEA:22508"/>
        <dbReference type="Rhea" id="RHEA-COMP:17339"/>
        <dbReference type="Rhea" id="RHEA-COMP:17340"/>
        <dbReference type="ChEBI" id="CHEBI:33019"/>
        <dbReference type="ChEBI" id="CHEBI:61560"/>
        <dbReference type="ChEBI" id="CHEBI:173112"/>
        <dbReference type="EC" id="2.7.7.7"/>
    </reaction>
</comment>
<evidence type="ECO:0000313" key="10">
    <source>
        <dbReference type="EMBL" id="KKN58987.1"/>
    </source>
</evidence>
<dbReference type="Gene3D" id="1.10.132.60">
    <property type="entry name" value="DNA polymerase family B, C-terminal domain"/>
    <property type="match status" value="1"/>
</dbReference>
<feature type="domain" description="DNA-directed DNA polymerase family B exonuclease" evidence="9">
    <location>
        <begin position="152"/>
        <end position="333"/>
    </location>
</feature>
<dbReference type="PANTHER" id="PTHR10322">
    <property type="entry name" value="DNA POLYMERASE CATALYTIC SUBUNIT"/>
    <property type="match status" value="1"/>
</dbReference>
<dbReference type="InterPro" id="IPR042087">
    <property type="entry name" value="DNA_pol_B_thumb"/>
</dbReference>
<dbReference type="GO" id="GO:0006261">
    <property type="term" value="P:DNA-templated DNA replication"/>
    <property type="evidence" value="ECO:0007669"/>
    <property type="project" value="TreeGrafter"/>
</dbReference>
<evidence type="ECO:0000259" key="9">
    <source>
        <dbReference type="Pfam" id="PF03104"/>
    </source>
</evidence>
<sequence>MEISVYKVEKKSIPGDRELVYFFGRDKTRKKHQILIEHTEPYFYTSDFNVQYDDRIKRIEEFDDEKKPYKTYNDKLVHKIITTNSIDVSGIKNKISGIRDYFNKDDCWEDDVLYTDRVPIDIGMKNGVEIPDGKVKVHINDVKPIDFYISERCLFLDIETKTDKGNKVPDPNRARQPVIAISCIDLYIKAVVSFTYKKGLVGINRKEVVRSTILKTPKGVKYKWKIVILENERQMFRKFLEYCKYTNPDFLCAWNGKRFDFPYIINRIIRLNSIIRARKLREEEIDYFSLSPMRSVYKKFKDSIEYVIKGIVLFDTEEAYLKRQIKTTSGKLTSAGEAVLGYGKIKMEFSFNDMYKKRFVKFLYYNAIDVIMDYEIFIKMKQMEHFSGIRRFTGVSYDKIFSNLRVIDFLFLSRAKQLGIILPSARGLEKEPFGGGHVEIPKMYGRLRDICTLDLKTLYPGIMISYNIGFDTYLGKDLSDTELSKLPFEYITSPINTYFRKDKISLVAEILKEFINYRDEFKNRLLILENRKEDEKNTLSNNKLIKLNFDIDLIDEEQKVVKFLTNSVYGVFGNEHFRLYIVDIADTITAIARMIIIDTIRFLESHGWFVNYGDTDSVMYKLKNNEINAMIQEAYNVAKMLNDYYEKYDDDFNLVENYIIMKPEDISGIFFMSRIKGSDETGAKKRYIKSVKVKFLLNGHIIYDPPEIIIKGYIKSNTSVVGNYVIKKVDKLIVNDKDNDYIKKEILSLLRKARKNIKDGKYPLDKLCLRVRASKNFSLYVRKNKDGTIKRNRDGIAIKSKVEHIDAARWTNQWAYSWDGSSNLGGGSIINYVYVNEDNIPSKYTRTDKIALDDDNFIPEELIKYTNEDGDEIVVIDYYRLFNKTIFAPLQPTLREMDITFTDIIMDGQTNSLF</sequence>
<keyword evidence="5" id="KW-0239">DNA-directed DNA polymerase</keyword>
<dbReference type="Gene3D" id="3.90.1600.10">
    <property type="entry name" value="Palm domain of DNA polymerase"/>
    <property type="match status" value="1"/>
</dbReference>
<dbReference type="EMBL" id="LAZR01000743">
    <property type="protein sequence ID" value="KKN58987.1"/>
    <property type="molecule type" value="Genomic_DNA"/>
</dbReference>
<keyword evidence="3" id="KW-0808">Transferase</keyword>
<name>A0A0F9S9P3_9ZZZZ</name>
<accession>A0A0F9S9P3</accession>
<evidence type="ECO:0000259" key="8">
    <source>
        <dbReference type="Pfam" id="PF00136"/>
    </source>
</evidence>
<proteinExistence type="inferred from homology"/>
<evidence type="ECO:0000256" key="3">
    <source>
        <dbReference type="ARBA" id="ARBA00022679"/>
    </source>
</evidence>
<evidence type="ECO:0000256" key="2">
    <source>
        <dbReference type="ARBA" id="ARBA00012417"/>
    </source>
</evidence>
<organism evidence="10">
    <name type="scientific">marine sediment metagenome</name>
    <dbReference type="NCBI Taxonomy" id="412755"/>
    <lineage>
        <taxon>unclassified sequences</taxon>
        <taxon>metagenomes</taxon>
        <taxon>ecological metagenomes</taxon>
    </lineage>
</organism>
<dbReference type="SUPFAM" id="SSF53098">
    <property type="entry name" value="Ribonuclease H-like"/>
    <property type="match status" value="1"/>
</dbReference>
<dbReference type="PRINTS" id="PR00106">
    <property type="entry name" value="DNAPOLB"/>
</dbReference>
<dbReference type="InterPro" id="IPR006172">
    <property type="entry name" value="DNA-dir_DNA_pol_B"/>
</dbReference>
<evidence type="ECO:0000256" key="4">
    <source>
        <dbReference type="ARBA" id="ARBA00022695"/>
    </source>
</evidence>
<dbReference type="GO" id="GO:0000166">
    <property type="term" value="F:nucleotide binding"/>
    <property type="evidence" value="ECO:0007669"/>
    <property type="project" value="InterPro"/>
</dbReference>
<evidence type="ECO:0000256" key="5">
    <source>
        <dbReference type="ARBA" id="ARBA00022932"/>
    </source>
</evidence>